<gene>
    <name evidence="1" type="ORF">ACOLOM_LOCUS1463</name>
</gene>
<sequence length="323" mass="38361">MTSWTLEGLEERIKAQSDFIDTFISLIPPKPYFKNDPSKTEYENEQVQYNKKRVHLQLLQEQQKAAKKQKFDPVNLKTIPDIQRERLSEHKEKKKSDVDNVSVNADEIKLETDDSPRLTITDRLARLRVAKQKTDTDVEKISREERNRSKEERKKRKTKKQKEPKGDDRKVSLNEKSLENDDSEDQDPGEASGNMQFTKFDFGEKKKTKKIDNVHLMNKLQNRAEKIEKIKKEEPEKAIQLREKDEWTKALRKVQGEKIKDDPHLLKKTIKKNASKKKSSEKAWKERTREVEKKMEERQRERTKNIQERIDAKKNKKRGKKAR</sequence>
<dbReference type="Proteomes" id="UP000789525">
    <property type="component" value="Unassembled WGS sequence"/>
</dbReference>
<name>A0ACA9KE76_9GLOM</name>
<protein>
    <submittedName>
        <fullName evidence="1">4960_t:CDS:1</fullName>
    </submittedName>
</protein>
<reference evidence="1" key="1">
    <citation type="submission" date="2021-06" db="EMBL/GenBank/DDBJ databases">
        <authorList>
            <person name="Kallberg Y."/>
            <person name="Tangrot J."/>
            <person name="Rosling A."/>
        </authorList>
    </citation>
    <scope>NUCLEOTIDE SEQUENCE</scope>
    <source>
        <strain evidence="1">CL356</strain>
    </source>
</reference>
<proteinExistence type="predicted"/>
<comment type="caution">
    <text evidence="1">The sequence shown here is derived from an EMBL/GenBank/DDBJ whole genome shotgun (WGS) entry which is preliminary data.</text>
</comment>
<keyword evidence="2" id="KW-1185">Reference proteome</keyword>
<dbReference type="EMBL" id="CAJVPT010001731">
    <property type="protein sequence ID" value="CAG8467931.1"/>
    <property type="molecule type" value="Genomic_DNA"/>
</dbReference>
<organism evidence="1 2">
    <name type="scientific">Acaulospora colombiana</name>
    <dbReference type="NCBI Taxonomy" id="27376"/>
    <lineage>
        <taxon>Eukaryota</taxon>
        <taxon>Fungi</taxon>
        <taxon>Fungi incertae sedis</taxon>
        <taxon>Mucoromycota</taxon>
        <taxon>Glomeromycotina</taxon>
        <taxon>Glomeromycetes</taxon>
        <taxon>Diversisporales</taxon>
        <taxon>Acaulosporaceae</taxon>
        <taxon>Acaulospora</taxon>
    </lineage>
</organism>
<feature type="non-terminal residue" evidence="1">
    <location>
        <position position="323"/>
    </location>
</feature>
<evidence type="ECO:0000313" key="2">
    <source>
        <dbReference type="Proteomes" id="UP000789525"/>
    </source>
</evidence>
<evidence type="ECO:0000313" key="1">
    <source>
        <dbReference type="EMBL" id="CAG8467931.1"/>
    </source>
</evidence>
<accession>A0ACA9KE76</accession>